<protein>
    <recommendedName>
        <fullName evidence="2">diguanylate cyclase</fullName>
        <ecNumber evidence="2">2.7.7.65</ecNumber>
    </recommendedName>
</protein>
<name>A0A1P8KKZ2_9BACT</name>
<comment type="subcellular location">
    <subcellularLocation>
        <location evidence="1">Cell membrane</location>
        <topology evidence="1">Multi-pass membrane protein</topology>
    </subcellularLocation>
</comment>
<keyword evidence="6 9" id="KW-0472">Membrane</keyword>
<dbReference type="GO" id="GO:1902201">
    <property type="term" value="P:negative regulation of bacterial-type flagellum-dependent cell motility"/>
    <property type="evidence" value="ECO:0007669"/>
    <property type="project" value="TreeGrafter"/>
</dbReference>
<dbReference type="EMBL" id="CP019070">
    <property type="protein sequence ID" value="APW65210.1"/>
    <property type="molecule type" value="Genomic_DNA"/>
</dbReference>
<dbReference type="InterPro" id="IPR033480">
    <property type="entry name" value="sCache_2"/>
</dbReference>
<evidence type="ECO:0000256" key="5">
    <source>
        <dbReference type="ARBA" id="ARBA00022989"/>
    </source>
</evidence>
<dbReference type="SUPFAM" id="SSF55073">
    <property type="entry name" value="Nucleotide cyclase"/>
    <property type="match status" value="1"/>
</dbReference>
<dbReference type="InterPro" id="IPR004010">
    <property type="entry name" value="Double_Cache_2"/>
</dbReference>
<dbReference type="Gene3D" id="3.30.70.270">
    <property type="match status" value="1"/>
</dbReference>
<organism evidence="11 12">
    <name type="scientific">Poseidonibacter parvus</name>
    <dbReference type="NCBI Taxonomy" id="1850254"/>
    <lineage>
        <taxon>Bacteria</taxon>
        <taxon>Pseudomonadati</taxon>
        <taxon>Campylobacterota</taxon>
        <taxon>Epsilonproteobacteria</taxon>
        <taxon>Campylobacterales</taxon>
        <taxon>Arcobacteraceae</taxon>
        <taxon>Poseidonibacter</taxon>
    </lineage>
</organism>
<dbReference type="NCBIfam" id="TIGR00254">
    <property type="entry name" value="GGDEF"/>
    <property type="match status" value="1"/>
</dbReference>
<dbReference type="AlphaFoldDB" id="A0A1P8KKZ2"/>
<dbReference type="PANTHER" id="PTHR45138:SF9">
    <property type="entry name" value="DIGUANYLATE CYCLASE DGCM-RELATED"/>
    <property type="match status" value="1"/>
</dbReference>
<evidence type="ECO:0000313" key="11">
    <source>
        <dbReference type="EMBL" id="APW65210.1"/>
    </source>
</evidence>
<keyword evidence="3" id="KW-1003">Cell membrane</keyword>
<accession>A0A1P8KKZ2</accession>
<dbReference type="CDD" id="cd01949">
    <property type="entry name" value="GGDEF"/>
    <property type="match status" value="1"/>
</dbReference>
<keyword evidence="12" id="KW-1185">Reference proteome</keyword>
<evidence type="ECO:0000256" key="3">
    <source>
        <dbReference type="ARBA" id="ARBA00022475"/>
    </source>
</evidence>
<dbReference type="STRING" id="1850254.LPB137_04810"/>
<dbReference type="InterPro" id="IPR029787">
    <property type="entry name" value="Nucleotide_cyclase"/>
</dbReference>
<dbReference type="GO" id="GO:0005886">
    <property type="term" value="C:plasma membrane"/>
    <property type="evidence" value="ECO:0007669"/>
    <property type="project" value="UniProtKB-SubCell"/>
</dbReference>
<dbReference type="OrthoDB" id="5341439at2"/>
<evidence type="ECO:0000256" key="4">
    <source>
        <dbReference type="ARBA" id="ARBA00022692"/>
    </source>
</evidence>
<dbReference type="Proteomes" id="UP000186074">
    <property type="component" value="Chromosome"/>
</dbReference>
<dbReference type="InterPro" id="IPR043128">
    <property type="entry name" value="Rev_trsase/Diguanyl_cyclase"/>
</dbReference>
<dbReference type="GO" id="GO:0043709">
    <property type="term" value="P:cell adhesion involved in single-species biofilm formation"/>
    <property type="evidence" value="ECO:0007669"/>
    <property type="project" value="TreeGrafter"/>
</dbReference>
<keyword evidence="8" id="KW-0175">Coiled coil</keyword>
<feature type="coiled-coil region" evidence="8">
    <location>
        <begin position="387"/>
        <end position="414"/>
    </location>
</feature>
<gene>
    <name evidence="11" type="ORF">LPB137_04810</name>
</gene>
<dbReference type="FunFam" id="3.30.70.270:FF:000001">
    <property type="entry name" value="Diguanylate cyclase domain protein"/>
    <property type="match status" value="1"/>
</dbReference>
<keyword evidence="5 9" id="KW-1133">Transmembrane helix</keyword>
<dbReference type="Gene3D" id="3.30.450.20">
    <property type="entry name" value="PAS domain"/>
    <property type="match status" value="2"/>
</dbReference>
<feature type="transmembrane region" description="Helical" evidence="9">
    <location>
        <begin position="12"/>
        <end position="31"/>
    </location>
</feature>
<evidence type="ECO:0000256" key="2">
    <source>
        <dbReference type="ARBA" id="ARBA00012528"/>
    </source>
</evidence>
<evidence type="ECO:0000313" key="12">
    <source>
        <dbReference type="Proteomes" id="UP000186074"/>
    </source>
</evidence>
<dbReference type="KEGG" id="alp:LPB137_04810"/>
<dbReference type="PROSITE" id="PS50887">
    <property type="entry name" value="GGDEF"/>
    <property type="match status" value="1"/>
</dbReference>
<feature type="domain" description="GGDEF" evidence="10">
    <location>
        <begin position="442"/>
        <end position="577"/>
    </location>
</feature>
<reference evidence="11 12" key="1">
    <citation type="submission" date="2017-01" db="EMBL/GenBank/DDBJ databases">
        <title>Genome sequencing of Arcobacter sp. LPB0137.</title>
        <authorList>
            <person name="Lee G.-W."/>
            <person name="Yi H."/>
        </authorList>
    </citation>
    <scope>NUCLEOTIDE SEQUENCE [LARGE SCALE GENOMIC DNA]</scope>
    <source>
        <strain evidence="11 12">LPB0137</strain>
    </source>
</reference>
<dbReference type="EC" id="2.7.7.65" evidence="2"/>
<evidence type="ECO:0000256" key="6">
    <source>
        <dbReference type="ARBA" id="ARBA00023136"/>
    </source>
</evidence>
<evidence type="ECO:0000256" key="1">
    <source>
        <dbReference type="ARBA" id="ARBA00004651"/>
    </source>
</evidence>
<keyword evidence="4 9" id="KW-0812">Transmembrane</keyword>
<evidence type="ECO:0000259" key="10">
    <source>
        <dbReference type="PROSITE" id="PS50887"/>
    </source>
</evidence>
<evidence type="ECO:0000256" key="9">
    <source>
        <dbReference type="SAM" id="Phobius"/>
    </source>
</evidence>
<feature type="transmembrane region" description="Helical" evidence="9">
    <location>
        <begin position="350"/>
        <end position="368"/>
    </location>
</feature>
<dbReference type="InterPro" id="IPR050469">
    <property type="entry name" value="Diguanylate_Cyclase"/>
</dbReference>
<dbReference type="InterPro" id="IPR000160">
    <property type="entry name" value="GGDEF_dom"/>
</dbReference>
<dbReference type="SMART" id="SM00267">
    <property type="entry name" value="GGDEF"/>
    <property type="match status" value="1"/>
</dbReference>
<evidence type="ECO:0000256" key="7">
    <source>
        <dbReference type="ARBA" id="ARBA00034247"/>
    </source>
</evidence>
<dbReference type="Pfam" id="PF00990">
    <property type="entry name" value="GGDEF"/>
    <property type="match status" value="1"/>
</dbReference>
<comment type="catalytic activity">
    <reaction evidence="7">
        <text>2 GTP = 3',3'-c-di-GMP + 2 diphosphate</text>
        <dbReference type="Rhea" id="RHEA:24898"/>
        <dbReference type="ChEBI" id="CHEBI:33019"/>
        <dbReference type="ChEBI" id="CHEBI:37565"/>
        <dbReference type="ChEBI" id="CHEBI:58805"/>
        <dbReference type="EC" id="2.7.7.65"/>
    </reaction>
</comment>
<dbReference type="RefSeq" id="WP_076085110.1">
    <property type="nucleotide sequence ID" value="NZ_CP019070.1"/>
</dbReference>
<dbReference type="PANTHER" id="PTHR45138">
    <property type="entry name" value="REGULATORY COMPONENTS OF SENSORY TRANSDUCTION SYSTEM"/>
    <property type="match status" value="1"/>
</dbReference>
<proteinExistence type="predicted"/>
<dbReference type="Pfam" id="PF08269">
    <property type="entry name" value="dCache_2"/>
    <property type="match status" value="1"/>
</dbReference>
<dbReference type="SMART" id="SM01049">
    <property type="entry name" value="Cache_2"/>
    <property type="match status" value="2"/>
</dbReference>
<evidence type="ECO:0000256" key="8">
    <source>
        <dbReference type="SAM" id="Coils"/>
    </source>
</evidence>
<sequence length="579" mass="67744">MLNERNIKNFIVLTPLLGVILTSFILTKLFISEVKSQYKTEVQQLLIDEEIKVKEIVKNRIDNIISLLEKDYNQQIEAEKEDVKNIVDIAYNIIKNTYNKNKDKSKDLILSEINNQLRDLRFYENLSGYYFIFSDEGTTVLHPPLPHLEGINYKDYKDYKAKNTINKFINFLDKNDYGYITWEWYKPQETTIKQKIGYLKKFKPLNIFVGSAKYNEDVEEHVKNKLQELLNTITYDKNNYIFAYDKLGNTISHIKKELIGKNRFNLSVEGRLLIQEIINTAFNTKGSYISYLATINPLTKQPSEKISYIKLFKKTNWAIGTGMYNSIMLNNIKKKQLLMKENLDYTISKVIEYSFLITIFSMIIMTLISRKVGNIINIYKNDLKEINNTLEIKVKNRTKELENSKNKLKEMALRDPLTNLYNRRYFEHTIEKLISLAIRRKEKLCLLMLDIDKFKNINDTYGHDIGDEVLKKLADNLLELLRNSDVITRIGGEEFAIVFPNTPIEAGYQTADKIRKVIENLKIEVKKDILINFTVSIGITLFDENKDKDVHSLLKRADIALYEAKDSGRNKVVIFNEKK</sequence>
<dbReference type="GO" id="GO:0052621">
    <property type="term" value="F:diguanylate cyclase activity"/>
    <property type="evidence" value="ECO:0007669"/>
    <property type="project" value="UniProtKB-EC"/>
</dbReference>